<dbReference type="SMART" id="SM00283">
    <property type="entry name" value="MA"/>
    <property type="match status" value="1"/>
</dbReference>
<dbReference type="GO" id="GO:0005886">
    <property type="term" value="C:plasma membrane"/>
    <property type="evidence" value="ECO:0007669"/>
    <property type="project" value="UniProtKB-SubCell"/>
</dbReference>
<gene>
    <name evidence="13" type="ORF">SAMN04490355_102143</name>
</gene>
<dbReference type="AlphaFoldDB" id="A0A1I4L1X5"/>
<dbReference type="GO" id="GO:0006935">
    <property type="term" value="P:chemotaxis"/>
    <property type="evidence" value="ECO:0007669"/>
    <property type="project" value="UniProtKB-KW"/>
</dbReference>
<dbReference type="InterPro" id="IPR003660">
    <property type="entry name" value="HAMP_dom"/>
</dbReference>
<dbReference type="Gene3D" id="1.10.8.500">
    <property type="entry name" value="HAMP domain in histidine kinase"/>
    <property type="match status" value="1"/>
</dbReference>
<accession>A0A1I4L1X5</accession>
<name>A0A1I4L1X5_9FIRM</name>
<keyword evidence="2" id="KW-1003">Cell membrane</keyword>
<feature type="domain" description="HAMP" evidence="12">
    <location>
        <begin position="297"/>
        <end position="350"/>
    </location>
</feature>
<keyword evidence="3" id="KW-0145">Chemotaxis</keyword>
<dbReference type="SUPFAM" id="SSF103190">
    <property type="entry name" value="Sensory domain-like"/>
    <property type="match status" value="1"/>
</dbReference>
<evidence type="ECO:0000256" key="10">
    <source>
        <dbReference type="SAM" id="Phobius"/>
    </source>
</evidence>
<keyword evidence="14" id="KW-1185">Reference proteome</keyword>
<evidence type="ECO:0000259" key="11">
    <source>
        <dbReference type="PROSITE" id="PS50111"/>
    </source>
</evidence>
<dbReference type="CDD" id="cd06225">
    <property type="entry name" value="HAMP"/>
    <property type="match status" value="1"/>
</dbReference>
<feature type="domain" description="Methyl-accepting transducer" evidence="11">
    <location>
        <begin position="369"/>
        <end position="640"/>
    </location>
</feature>
<protein>
    <submittedName>
        <fullName evidence="13">Methyl-accepting chemotaxis protein</fullName>
    </submittedName>
</protein>
<keyword evidence="4 10" id="KW-0812">Transmembrane</keyword>
<feature type="transmembrane region" description="Helical" evidence="10">
    <location>
        <begin position="273"/>
        <end position="296"/>
    </location>
</feature>
<dbReference type="GO" id="GO:0007165">
    <property type="term" value="P:signal transduction"/>
    <property type="evidence" value="ECO:0007669"/>
    <property type="project" value="UniProtKB-KW"/>
</dbReference>
<dbReference type="EMBL" id="FOTS01000021">
    <property type="protein sequence ID" value="SFL85022.1"/>
    <property type="molecule type" value="Genomic_DNA"/>
</dbReference>
<dbReference type="PANTHER" id="PTHR32089">
    <property type="entry name" value="METHYL-ACCEPTING CHEMOTAXIS PROTEIN MCPB"/>
    <property type="match status" value="1"/>
</dbReference>
<evidence type="ECO:0000256" key="4">
    <source>
        <dbReference type="ARBA" id="ARBA00022692"/>
    </source>
</evidence>
<dbReference type="CDD" id="cd11386">
    <property type="entry name" value="MCP_signal"/>
    <property type="match status" value="1"/>
</dbReference>
<organism evidence="13 14">
    <name type="scientific">Pelosinus propionicus DSM 13327</name>
    <dbReference type="NCBI Taxonomy" id="1123291"/>
    <lineage>
        <taxon>Bacteria</taxon>
        <taxon>Bacillati</taxon>
        <taxon>Bacillota</taxon>
        <taxon>Negativicutes</taxon>
        <taxon>Selenomonadales</taxon>
        <taxon>Sporomusaceae</taxon>
        <taxon>Pelosinus</taxon>
    </lineage>
</organism>
<feature type="transmembrane region" description="Helical" evidence="10">
    <location>
        <begin position="7"/>
        <end position="29"/>
    </location>
</feature>
<dbReference type="Gene3D" id="3.30.450.20">
    <property type="entry name" value="PAS domain"/>
    <property type="match status" value="2"/>
</dbReference>
<dbReference type="SMART" id="SM00304">
    <property type="entry name" value="HAMP"/>
    <property type="match status" value="1"/>
</dbReference>
<keyword evidence="6 10" id="KW-0472">Membrane</keyword>
<comment type="subcellular location">
    <subcellularLocation>
        <location evidence="1">Cell membrane</location>
        <topology evidence="1">Multi-pass membrane protein</topology>
    </subcellularLocation>
</comment>
<keyword evidence="5 10" id="KW-1133">Transmembrane helix</keyword>
<evidence type="ECO:0000256" key="7">
    <source>
        <dbReference type="ARBA" id="ARBA00023224"/>
    </source>
</evidence>
<dbReference type="PROSITE" id="PS50111">
    <property type="entry name" value="CHEMOTAXIS_TRANSDUC_2"/>
    <property type="match status" value="1"/>
</dbReference>
<dbReference type="Proteomes" id="UP000199520">
    <property type="component" value="Unassembled WGS sequence"/>
</dbReference>
<evidence type="ECO:0000256" key="2">
    <source>
        <dbReference type="ARBA" id="ARBA00022475"/>
    </source>
</evidence>
<dbReference type="Pfam" id="PF02743">
    <property type="entry name" value="dCache_1"/>
    <property type="match status" value="1"/>
</dbReference>
<evidence type="ECO:0000256" key="6">
    <source>
        <dbReference type="ARBA" id="ARBA00023136"/>
    </source>
</evidence>
<evidence type="ECO:0000256" key="3">
    <source>
        <dbReference type="ARBA" id="ARBA00022500"/>
    </source>
</evidence>
<evidence type="ECO:0000313" key="13">
    <source>
        <dbReference type="EMBL" id="SFL85022.1"/>
    </source>
</evidence>
<evidence type="ECO:0000313" key="14">
    <source>
        <dbReference type="Proteomes" id="UP000199520"/>
    </source>
</evidence>
<sequence length="655" mass="69791">MKLKIKFLLMVIVTSAVMLSVTAMGYFFARHEVVQNITNEMFSITNTHAKELDGWLLTKAQTIVVISQAIQSVTGDQDIPISFLQHYKNDPTLLELYVGLEDGKMILGSGSTLPAGYDPRQRSWYQESKNKNKLIFTNAYIDAATQKYVISAAVPLKGTAGTTRGVVGIDIELGLLSQAVNEINVKGKGFGFIVDQQGVILAHPDTAQVSKNIHDNPAIQKFATDMLSKDHGIETYDADGTTKVMIYSQIPSTGWLLGITVDEKEIYGQLTSLGYQFIIIALLGIALSVAVSWSLAKKITDNVMILTKRAQLLASGDLTADNISLGTSDEIGQLAMSFSTMAENLKGLIQDISQTAEHVAASAEELTASAEQSAYASSQVAESISEVAAGAQKQLQAAEETSASVGDMSSSILRVVDHAAAVTTTSDQTACAAVEGTKAIGSAVQQMNIIEQTVLASAQVVAKLGERSKEIGQIVDVISTIAGQTNLLALNAAIEAARAGEQGKGFAVVAEEVRKLAEQSEDAAKRIAGMIQEVQEDTNQAVAAMHSGTREVGIGGEVVNRAGESFAQIEALVEKVTRRAHEITTSIQQMNEGRKTIVAAVDVIHTVTKTTSGETQSISAATQEQSASMQEIASSSHALSNLAEELQRTIHKFSI</sequence>
<keyword evidence="7 9" id="KW-0807">Transducer</keyword>
<dbReference type="CDD" id="cd18773">
    <property type="entry name" value="PDC1_HK_sensor"/>
    <property type="match status" value="1"/>
</dbReference>
<dbReference type="InterPro" id="IPR033479">
    <property type="entry name" value="dCache_1"/>
</dbReference>
<dbReference type="InterPro" id="IPR004089">
    <property type="entry name" value="MCPsignal_dom"/>
</dbReference>
<dbReference type="Pfam" id="PF00015">
    <property type="entry name" value="MCPsignal"/>
    <property type="match status" value="1"/>
</dbReference>
<evidence type="ECO:0000259" key="12">
    <source>
        <dbReference type="PROSITE" id="PS50885"/>
    </source>
</evidence>
<dbReference type="CDD" id="cd12912">
    <property type="entry name" value="PDC2_MCP_like"/>
    <property type="match status" value="1"/>
</dbReference>
<evidence type="ECO:0000256" key="1">
    <source>
        <dbReference type="ARBA" id="ARBA00004651"/>
    </source>
</evidence>
<dbReference type="PANTHER" id="PTHR32089:SF112">
    <property type="entry name" value="LYSOZYME-LIKE PROTEIN-RELATED"/>
    <property type="match status" value="1"/>
</dbReference>
<dbReference type="InterPro" id="IPR029151">
    <property type="entry name" value="Sensor-like_sf"/>
</dbReference>
<dbReference type="OrthoDB" id="136416at2"/>
<reference evidence="14" key="1">
    <citation type="submission" date="2016-10" db="EMBL/GenBank/DDBJ databases">
        <authorList>
            <person name="Varghese N."/>
            <person name="Submissions S."/>
        </authorList>
    </citation>
    <scope>NUCLEOTIDE SEQUENCE [LARGE SCALE GENOMIC DNA]</scope>
    <source>
        <strain evidence="14">DSM 13327</strain>
    </source>
</reference>
<evidence type="ECO:0000256" key="8">
    <source>
        <dbReference type="ARBA" id="ARBA00029447"/>
    </source>
</evidence>
<proteinExistence type="inferred from homology"/>
<dbReference type="SUPFAM" id="SSF58104">
    <property type="entry name" value="Methyl-accepting chemotaxis protein (MCP) signaling domain"/>
    <property type="match status" value="1"/>
</dbReference>
<evidence type="ECO:0000256" key="5">
    <source>
        <dbReference type="ARBA" id="ARBA00022989"/>
    </source>
</evidence>
<dbReference type="Pfam" id="PF00672">
    <property type="entry name" value="HAMP"/>
    <property type="match status" value="1"/>
</dbReference>
<dbReference type="RefSeq" id="WP_090937736.1">
    <property type="nucleotide sequence ID" value="NZ_FOTS01000021.1"/>
</dbReference>
<dbReference type="PROSITE" id="PS50885">
    <property type="entry name" value="HAMP"/>
    <property type="match status" value="1"/>
</dbReference>
<comment type="similarity">
    <text evidence="8">Belongs to the methyl-accepting chemotaxis (MCP) protein family.</text>
</comment>
<evidence type="ECO:0000256" key="9">
    <source>
        <dbReference type="PROSITE-ProRule" id="PRU00284"/>
    </source>
</evidence>
<dbReference type="Gene3D" id="1.10.287.950">
    <property type="entry name" value="Methyl-accepting chemotaxis protein"/>
    <property type="match status" value="1"/>
</dbReference>
<dbReference type="STRING" id="1123291.SAMN04490355_102143"/>